<dbReference type="SUPFAM" id="SSF53335">
    <property type="entry name" value="S-adenosyl-L-methionine-dependent methyltransferases"/>
    <property type="match status" value="1"/>
</dbReference>
<keyword evidence="9" id="KW-0808">Transferase</keyword>
<comment type="catalytic activity">
    <reaction evidence="5">
        <text>a 5'-end (N(2),N(7)-dimethyl 5'-triphosphoguanosine)-ribonucleoside in snRNA + S-adenosyl-L-methionine = a 5'-end (N(2),N(2),N(7)-trimethyl 5'-triphosphoguanosine)-ribonucleoside in snRNA + S-adenosyl-L-homocysteine + H(+)</text>
        <dbReference type="Rhea" id="RHEA:78479"/>
        <dbReference type="Rhea" id="RHEA-COMP:19087"/>
        <dbReference type="Rhea" id="RHEA-COMP:19089"/>
        <dbReference type="ChEBI" id="CHEBI:15378"/>
        <dbReference type="ChEBI" id="CHEBI:57856"/>
        <dbReference type="ChEBI" id="CHEBI:59789"/>
        <dbReference type="ChEBI" id="CHEBI:167623"/>
        <dbReference type="ChEBI" id="CHEBI:172880"/>
    </reaction>
    <physiologicalReaction direction="left-to-right" evidence="5">
        <dbReference type="Rhea" id="RHEA:78480"/>
    </physiologicalReaction>
</comment>
<evidence type="ECO:0000256" key="6">
    <source>
        <dbReference type="ARBA" id="ARBA00049075"/>
    </source>
</evidence>
<comment type="similarity">
    <text evidence="2">Belongs to the methyltransferase superfamily. Trimethylguanosine synthase family.</text>
</comment>
<reference evidence="9 10" key="1">
    <citation type="submission" date="2018-06" db="EMBL/GenBank/DDBJ databases">
        <title>A transcriptomic atlas of mushroom development highlights an independent origin of complex multicellularity.</title>
        <authorList>
            <consortium name="DOE Joint Genome Institute"/>
            <person name="Krizsan K."/>
            <person name="Almasi E."/>
            <person name="Merenyi Z."/>
            <person name="Sahu N."/>
            <person name="Viragh M."/>
            <person name="Koszo T."/>
            <person name="Mondo S."/>
            <person name="Kiss B."/>
            <person name="Balint B."/>
            <person name="Kues U."/>
            <person name="Barry K."/>
            <person name="Hegedus J.C."/>
            <person name="Henrissat B."/>
            <person name="Johnson J."/>
            <person name="Lipzen A."/>
            <person name="Ohm R."/>
            <person name="Nagy I."/>
            <person name="Pangilinan J."/>
            <person name="Yan J."/>
            <person name="Xiong Y."/>
            <person name="Grigoriev I.V."/>
            <person name="Hibbett D.S."/>
            <person name="Nagy L.G."/>
        </authorList>
    </citation>
    <scope>NUCLEOTIDE SEQUENCE [LARGE SCALE GENOMIC DNA]</scope>
    <source>
        <strain evidence="9 10">SZMC22713</strain>
    </source>
</reference>
<protein>
    <recommendedName>
        <fullName evidence="1">Trimethylguanosine synthase</fullName>
    </recommendedName>
    <alternativeName>
        <fullName evidence="7">Cap-specific guanine-N(2) methyltransferase</fullName>
    </alternativeName>
</protein>
<organism evidence="9 10">
    <name type="scientific">Rickenella mellea</name>
    <dbReference type="NCBI Taxonomy" id="50990"/>
    <lineage>
        <taxon>Eukaryota</taxon>
        <taxon>Fungi</taxon>
        <taxon>Dikarya</taxon>
        <taxon>Basidiomycota</taxon>
        <taxon>Agaricomycotina</taxon>
        <taxon>Agaricomycetes</taxon>
        <taxon>Hymenochaetales</taxon>
        <taxon>Rickenellaceae</taxon>
        <taxon>Rickenella</taxon>
    </lineage>
</organism>
<gene>
    <name evidence="9" type="ORF">BD410DRAFT_715536</name>
</gene>
<feature type="compositionally biased region" description="Polar residues" evidence="8">
    <location>
        <begin position="12"/>
        <end position="22"/>
    </location>
</feature>
<evidence type="ECO:0000256" key="5">
    <source>
        <dbReference type="ARBA" id="ARBA00048763"/>
    </source>
</evidence>
<proteinExistence type="inferred from homology"/>
<evidence type="ECO:0000313" key="9">
    <source>
        <dbReference type="EMBL" id="TDL26500.1"/>
    </source>
</evidence>
<evidence type="ECO:0000256" key="1">
    <source>
        <dbReference type="ARBA" id="ARBA00018517"/>
    </source>
</evidence>
<comment type="catalytic activity">
    <reaction evidence="4">
        <text>a 5'-end (N(7)-methyl 5'-triphosphoguanosine)-ribonucleoside in snoRNA + S-adenosyl-L-methionine = a 5'-end (N(2),N(7)-dimethyl 5'-triphosphoguanosine)-ribonucleoside in snoRNA + S-adenosyl-L-homocysteine + H(+)</text>
        <dbReference type="Rhea" id="RHEA:78475"/>
        <dbReference type="Rhea" id="RHEA-COMP:19086"/>
        <dbReference type="Rhea" id="RHEA-COMP:19088"/>
        <dbReference type="ChEBI" id="CHEBI:15378"/>
        <dbReference type="ChEBI" id="CHEBI:57856"/>
        <dbReference type="ChEBI" id="CHEBI:59789"/>
        <dbReference type="ChEBI" id="CHEBI:156461"/>
        <dbReference type="ChEBI" id="CHEBI:172880"/>
    </reaction>
    <physiologicalReaction direction="left-to-right" evidence="4">
        <dbReference type="Rhea" id="RHEA:78476"/>
    </physiologicalReaction>
</comment>
<name>A0A4Y7QI13_9AGAM</name>
<keyword evidence="10" id="KW-1185">Reference proteome</keyword>
<dbReference type="InterPro" id="IPR019012">
    <property type="entry name" value="RNA_cap_Gua-N2-MeTrfase"/>
</dbReference>
<dbReference type="EMBL" id="ML170161">
    <property type="protein sequence ID" value="TDL26500.1"/>
    <property type="molecule type" value="Genomic_DNA"/>
</dbReference>
<dbReference type="STRING" id="50990.A0A4Y7QI13"/>
<dbReference type="AlphaFoldDB" id="A0A4Y7QI13"/>
<dbReference type="GO" id="GO:0071164">
    <property type="term" value="F:RNA cap trimethylguanosine synthase activity"/>
    <property type="evidence" value="ECO:0007669"/>
    <property type="project" value="TreeGrafter"/>
</dbReference>
<dbReference type="CDD" id="cd02440">
    <property type="entry name" value="AdoMet_MTases"/>
    <property type="match status" value="1"/>
</dbReference>
<accession>A0A4Y7QI13</accession>
<evidence type="ECO:0000313" key="10">
    <source>
        <dbReference type="Proteomes" id="UP000294933"/>
    </source>
</evidence>
<dbReference type="InterPro" id="IPR029063">
    <property type="entry name" value="SAM-dependent_MTases_sf"/>
</dbReference>
<dbReference type="Pfam" id="PF09445">
    <property type="entry name" value="Methyltransf_15"/>
    <property type="match status" value="1"/>
</dbReference>
<feature type="compositionally biased region" description="Basic and acidic residues" evidence="8">
    <location>
        <begin position="33"/>
        <end position="45"/>
    </location>
</feature>
<comment type="catalytic activity">
    <reaction evidence="6">
        <text>a 5'-end (N(7)-methyl 5'-triphosphoguanosine)-ribonucleoside in snRNA + S-adenosyl-L-methionine = a 5'-end (N(2),N(7)-dimethyl 5'-triphosphoguanosine)-ribonucleoside in snRNA + S-adenosyl-L-homocysteine + H(+)</text>
        <dbReference type="Rhea" id="RHEA:78471"/>
        <dbReference type="Rhea" id="RHEA-COMP:19085"/>
        <dbReference type="Rhea" id="RHEA-COMP:19087"/>
        <dbReference type="ChEBI" id="CHEBI:15378"/>
        <dbReference type="ChEBI" id="CHEBI:57856"/>
        <dbReference type="ChEBI" id="CHEBI:59789"/>
        <dbReference type="ChEBI" id="CHEBI:156461"/>
        <dbReference type="ChEBI" id="CHEBI:172880"/>
    </reaction>
    <physiologicalReaction direction="left-to-right" evidence="6">
        <dbReference type="Rhea" id="RHEA:78472"/>
    </physiologicalReaction>
</comment>
<feature type="region of interest" description="Disordered" evidence="8">
    <location>
        <begin position="1"/>
        <end position="45"/>
    </location>
</feature>
<dbReference type="PANTHER" id="PTHR14741">
    <property type="entry name" value="S-ADENOSYLMETHIONINE-DEPENDENT METHYLTRANSFERASE RELATED"/>
    <property type="match status" value="1"/>
</dbReference>
<dbReference type="Gene3D" id="3.40.50.150">
    <property type="entry name" value="Vaccinia Virus protein VP39"/>
    <property type="match status" value="1"/>
</dbReference>
<dbReference type="OrthoDB" id="194443at2759"/>
<comment type="catalytic activity">
    <reaction evidence="3">
        <text>a 5'-end (N(2),N(7)-dimethyl 5'-triphosphoguanosine)-ribonucleoside in snoRNA + S-adenosyl-L-methionine = a 5'-end (N(2),N(2),N(7)-trimethyl 5'-triphosphoguanosine)-ribonucleoside in snoRNA + S-adenosyl-L-homocysteine + H(+)</text>
        <dbReference type="Rhea" id="RHEA:78507"/>
        <dbReference type="Rhea" id="RHEA-COMP:19088"/>
        <dbReference type="Rhea" id="RHEA-COMP:19090"/>
        <dbReference type="ChEBI" id="CHEBI:15378"/>
        <dbReference type="ChEBI" id="CHEBI:57856"/>
        <dbReference type="ChEBI" id="CHEBI:59789"/>
        <dbReference type="ChEBI" id="CHEBI:167623"/>
        <dbReference type="ChEBI" id="CHEBI:172880"/>
    </reaction>
    <physiologicalReaction direction="left-to-right" evidence="3">
        <dbReference type="Rhea" id="RHEA:78508"/>
    </physiologicalReaction>
</comment>
<evidence type="ECO:0000256" key="7">
    <source>
        <dbReference type="ARBA" id="ARBA00049790"/>
    </source>
</evidence>
<sequence length="297" mass="33089">MPENTDDGPATGSVQSATTDASHPSHRNKRRKVETPDQEVNKYDASHLVPRYTDQSEVPEHLRKYFSQRTRYFSLYDNGCLLDEEGWYSVTPEKMADQIAERCRCDTILDAFCGVGGNAIAFAKTCNRVIALDTSPVRLALARHNAAVYGVADRIEFILADYLDFARSYINRSPSSRRIDVVFLSPPWGGPAYLLGSPTKGSAESTEEQQHPEYSLSSILPIPGDELFRLSRGISRNIAYFLPRNSNLSEISALVPSEKDGDPEAEKVEIEEEWMGNKLKALTCYFGGLAGGQEHLF</sequence>
<dbReference type="VEuPathDB" id="FungiDB:BD410DRAFT_715536"/>
<evidence type="ECO:0000256" key="3">
    <source>
        <dbReference type="ARBA" id="ARBA00047418"/>
    </source>
</evidence>
<dbReference type="Proteomes" id="UP000294933">
    <property type="component" value="Unassembled WGS sequence"/>
</dbReference>
<keyword evidence="9" id="KW-0489">Methyltransferase</keyword>
<evidence type="ECO:0000256" key="8">
    <source>
        <dbReference type="SAM" id="MobiDB-lite"/>
    </source>
</evidence>
<evidence type="ECO:0000256" key="4">
    <source>
        <dbReference type="ARBA" id="ARBA00048740"/>
    </source>
</evidence>
<dbReference type="GO" id="GO:0005634">
    <property type="term" value="C:nucleus"/>
    <property type="evidence" value="ECO:0007669"/>
    <property type="project" value="TreeGrafter"/>
</dbReference>
<evidence type="ECO:0000256" key="2">
    <source>
        <dbReference type="ARBA" id="ARBA00025783"/>
    </source>
</evidence>
<dbReference type="FunFam" id="3.40.50.150:FF:000432">
    <property type="entry name" value="Unplaced genomic scaffold supercont2.10, whole genome shotgun sequence"/>
    <property type="match status" value="1"/>
</dbReference>
<dbReference type="PANTHER" id="PTHR14741:SF32">
    <property type="entry name" value="TRIMETHYLGUANOSINE SYNTHASE"/>
    <property type="match status" value="1"/>
</dbReference>